<dbReference type="EMBL" id="WRPP01000006">
    <property type="protein sequence ID" value="MVU81172.1"/>
    <property type="molecule type" value="Genomic_DNA"/>
</dbReference>
<dbReference type="RefSeq" id="WP_157390794.1">
    <property type="nucleotide sequence ID" value="NZ_WRPP01000006.1"/>
</dbReference>
<dbReference type="GO" id="GO:0016787">
    <property type="term" value="F:hydrolase activity"/>
    <property type="evidence" value="ECO:0007669"/>
    <property type="project" value="UniProtKB-KW"/>
</dbReference>
<evidence type="ECO:0000313" key="3">
    <source>
        <dbReference type="EMBL" id="MVU81172.1"/>
    </source>
</evidence>
<keyword evidence="4" id="KW-1185">Reference proteome</keyword>
<dbReference type="PANTHER" id="PTHR43329">
    <property type="entry name" value="EPOXIDE HYDROLASE"/>
    <property type="match status" value="1"/>
</dbReference>
<organism evidence="3 4">
    <name type="scientific">Nocardia terrae</name>
    <dbReference type="NCBI Taxonomy" id="2675851"/>
    <lineage>
        <taxon>Bacteria</taxon>
        <taxon>Bacillati</taxon>
        <taxon>Actinomycetota</taxon>
        <taxon>Actinomycetes</taxon>
        <taxon>Mycobacteriales</taxon>
        <taxon>Nocardiaceae</taxon>
        <taxon>Nocardia</taxon>
    </lineage>
</organism>
<dbReference type="PRINTS" id="PR00412">
    <property type="entry name" value="EPOXHYDRLASE"/>
</dbReference>
<evidence type="ECO:0000259" key="2">
    <source>
        <dbReference type="Pfam" id="PF00561"/>
    </source>
</evidence>
<dbReference type="Proteomes" id="UP000466794">
    <property type="component" value="Unassembled WGS sequence"/>
</dbReference>
<evidence type="ECO:0000313" key="4">
    <source>
        <dbReference type="Proteomes" id="UP000466794"/>
    </source>
</evidence>
<name>A0A7K1V3V1_9NOCA</name>
<dbReference type="InterPro" id="IPR029058">
    <property type="entry name" value="AB_hydrolase_fold"/>
</dbReference>
<keyword evidence="1 3" id="KW-0378">Hydrolase</keyword>
<dbReference type="InterPro" id="IPR000639">
    <property type="entry name" value="Epox_hydrolase-like"/>
</dbReference>
<comment type="caution">
    <text evidence="3">The sequence shown here is derived from an EMBL/GenBank/DDBJ whole genome shotgun (WGS) entry which is preliminary data.</text>
</comment>
<dbReference type="InterPro" id="IPR000073">
    <property type="entry name" value="AB_hydrolase_1"/>
</dbReference>
<protein>
    <submittedName>
        <fullName evidence="3">Alpha/beta fold hydrolase</fullName>
    </submittedName>
</protein>
<accession>A0A7K1V3V1</accession>
<dbReference type="AlphaFoldDB" id="A0A7K1V3V1"/>
<dbReference type="Gene3D" id="3.40.50.1820">
    <property type="entry name" value="alpha/beta hydrolase"/>
    <property type="match status" value="1"/>
</dbReference>
<gene>
    <name evidence="3" type="ORF">GPX89_28495</name>
</gene>
<sequence length="318" mass="34751">MNAIEHRTVIVNGLPTHLAESGSGPLVILLHGFPELWYSWRHQLPALAAAGYHAVAPDLRGHGRTAAPPDAADYGMAAYVDDVLGLLDVLGESTAVLVGHDWGMRTAWAAAESHPARFPAIVALSVPHQARTPAPPTEQLRAWARDRLNWMLYFQEPVADSDLSADVARTLRLMLYGLSGDAGELGVRLLTTLPADAVLLDEIPEPPGPLPWLSDADLSYYVSEYQRTGFRGGLNRYRNADRDWHRLPTLGTGVLPQPTLFAGGAYDTAVRFNDLSAMRTLVPNLHEPMVIPGCGHWIQQERPDEINEAVLAFLDKVG</sequence>
<dbReference type="SUPFAM" id="SSF53474">
    <property type="entry name" value="alpha/beta-Hydrolases"/>
    <property type="match status" value="1"/>
</dbReference>
<dbReference type="Pfam" id="PF00561">
    <property type="entry name" value="Abhydrolase_1"/>
    <property type="match status" value="1"/>
</dbReference>
<evidence type="ECO:0000256" key="1">
    <source>
        <dbReference type="ARBA" id="ARBA00022801"/>
    </source>
</evidence>
<feature type="domain" description="AB hydrolase-1" evidence="2">
    <location>
        <begin position="25"/>
        <end position="303"/>
    </location>
</feature>
<proteinExistence type="predicted"/>
<reference evidence="3 4" key="1">
    <citation type="submission" date="2019-12" db="EMBL/GenBank/DDBJ databases">
        <title>Nocardia sp. nov. ET3-3 isolated from soil.</title>
        <authorList>
            <person name="Kanchanasin P."/>
            <person name="Tanasupawat S."/>
            <person name="Yuki M."/>
            <person name="Kudo T."/>
        </authorList>
    </citation>
    <scope>NUCLEOTIDE SEQUENCE [LARGE SCALE GENOMIC DNA]</scope>
    <source>
        <strain evidence="3 4">ET3-3</strain>
    </source>
</reference>